<dbReference type="Gene3D" id="3.30.70.360">
    <property type="match status" value="1"/>
</dbReference>
<dbReference type="InterPro" id="IPR011650">
    <property type="entry name" value="Peptidase_M20_dimer"/>
</dbReference>
<evidence type="ECO:0000313" key="4">
    <source>
        <dbReference type="Proteomes" id="UP000503540"/>
    </source>
</evidence>
<dbReference type="SUPFAM" id="SSF53187">
    <property type="entry name" value="Zn-dependent exopeptidases"/>
    <property type="match status" value="1"/>
</dbReference>
<protein>
    <submittedName>
        <fullName evidence="3">Amidohydrolase</fullName>
    </submittedName>
</protein>
<keyword evidence="3" id="KW-0378">Hydrolase</keyword>
<dbReference type="Proteomes" id="UP000503540">
    <property type="component" value="Chromosome"/>
</dbReference>
<dbReference type="InterPro" id="IPR017439">
    <property type="entry name" value="Amidohydrolase"/>
</dbReference>
<dbReference type="GO" id="GO:0016787">
    <property type="term" value="F:hydrolase activity"/>
    <property type="evidence" value="ECO:0007669"/>
    <property type="project" value="UniProtKB-KW"/>
</dbReference>
<dbReference type="PANTHER" id="PTHR11014">
    <property type="entry name" value="PEPTIDASE M20 FAMILY MEMBER"/>
    <property type="match status" value="1"/>
</dbReference>
<comment type="cofactor">
    <cofactor evidence="1">
        <name>Mn(2+)</name>
        <dbReference type="ChEBI" id="CHEBI:29035"/>
    </cofactor>
    <text evidence="1">The Mn(2+) ion enhances activity.</text>
</comment>
<keyword evidence="1" id="KW-0464">Manganese</keyword>
<reference evidence="3 4" key="1">
    <citation type="journal article" date="2019" name="ACS Chem. Biol.">
        <title>Identification and Mobilization of a Cryptic Antibiotic Biosynthesis Gene Locus from a Human-Pathogenic Nocardia Isolate.</title>
        <authorList>
            <person name="Herisse M."/>
            <person name="Ishida K."/>
            <person name="Porter J.L."/>
            <person name="Howden B."/>
            <person name="Hertweck C."/>
            <person name="Stinear T.P."/>
            <person name="Pidot S.J."/>
        </authorList>
    </citation>
    <scope>NUCLEOTIDE SEQUENCE [LARGE SCALE GENOMIC DNA]</scope>
    <source>
        <strain evidence="3 4">AUSMDU00012717</strain>
    </source>
</reference>
<name>A0A6G9YMU6_9NOCA</name>
<dbReference type="SUPFAM" id="SSF55031">
    <property type="entry name" value="Bacterial exopeptidase dimerisation domain"/>
    <property type="match status" value="1"/>
</dbReference>
<dbReference type="KEGG" id="nah:F5544_33065"/>
<dbReference type="InterPro" id="IPR036264">
    <property type="entry name" value="Bact_exopeptidase_dim_dom"/>
</dbReference>
<keyword evidence="1" id="KW-0479">Metal-binding</keyword>
<sequence length="423" mass="44386">MNPATKGMHMGSTAELDPQAREALEFLYKDLHTHPELSFAETRTAGKIAEQLTALGLRVIGGVGRTGVVGVLENGAGPVVLLRADIDALPVREQTGLPYASTATGTDPDGNEVPVMHACGHDMHIVCLLGALGILDRNKDTWSGTVVAVFQPAEEVGSGAQAMVDDGLYERVPKPDIVLAQHVGPFPAGTVAYRAGDTYSAADAWKVRLFGRGGHGSRPETTIDPVVMAAATVMRLQTVRSREVAGNEPAVVTVGSIRAGTKANIIPDEAELLLNIRSYDANTRTHILDAIRRIIEAEAAASGAPKDPEITVIDSFPVLHNDPDATAKTAAALRDALGDKVFELPTPVMASEDAGTLATAIDVPIVYWFFGGADPAAFAEAFAKGRVAQDIPSNHSPNFAPLIQPTLDTGCVAMATAALAWLG</sequence>
<evidence type="ECO:0000313" key="3">
    <source>
        <dbReference type="EMBL" id="QIS14450.1"/>
    </source>
</evidence>
<evidence type="ECO:0000259" key="2">
    <source>
        <dbReference type="Pfam" id="PF07687"/>
    </source>
</evidence>
<evidence type="ECO:0000256" key="1">
    <source>
        <dbReference type="PIRSR" id="PIRSR005962-1"/>
    </source>
</evidence>
<dbReference type="EMBL" id="CP046172">
    <property type="protein sequence ID" value="QIS14450.1"/>
    <property type="molecule type" value="Genomic_DNA"/>
</dbReference>
<accession>A0A6G9YMU6</accession>
<feature type="domain" description="Peptidase M20 dimerisation" evidence="2">
    <location>
        <begin position="205"/>
        <end position="300"/>
    </location>
</feature>
<dbReference type="Pfam" id="PF07687">
    <property type="entry name" value="M20_dimer"/>
    <property type="match status" value="1"/>
</dbReference>
<dbReference type="InterPro" id="IPR002933">
    <property type="entry name" value="Peptidase_M20"/>
</dbReference>
<dbReference type="Pfam" id="PF01546">
    <property type="entry name" value="Peptidase_M20"/>
    <property type="match status" value="1"/>
</dbReference>
<dbReference type="GO" id="GO:0046872">
    <property type="term" value="F:metal ion binding"/>
    <property type="evidence" value="ECO:0007669"/>
    <property type="project" value="UniProtKB-KW"/>
</dbReference>
<feature type="binding site" evidence="1">
    <location>
        <position position="121"/>
    </location>
    <ligand>
        <name>Mn(2+)</name>
        <dbReference type="ChEBI" id="CHEBI:29035"/>
        <label>2</label>
    </ligand>
</feature>
<feature type="binding site" evidence="1">
    <location>
        <position position="155"/>
    </location>
    <ligand>
        <name>Mn(2+)</name>
        <dbReference type="ChEBI" id="CHEBI:29035"/>
        <label>2</label>
    </ligand>
</feature>
<dbReference type="PIRSF" id="PIRSF005962">
    <property type="entry name" value="Pept_M20D_amidohydro"/>
    <property type="match status" value="1"/>
</dbReference>
<dbReference type="Gene3D" id="3.40.630.10">
    <property type="entry name" value="Zn peptidases"/>
    <property type="match status" value="1"/>
</dbReference>
<gene>
    <name evidence="3" type="ORF">F5544_33065</name>
</gene>
<organism evidence="3 4">
    <name type="scientific">Nocardia arthritidis</name>
    <dbReference type="NCBI Taxonomy" id="228602"/>
    <lineage>
        <taxon>Bacteria</taxon>
        <taxon>Bacillati</taxon>
        <taxon>Actinomycetota</taxon>
        <taxon>Actinomycetes</taxon>
        <taxon>Mycobacteriales</taxon>
        <taxon>Nocardiaceae</taxon>
        <taxon>Nocardia</taxon>
    </lineage>
</organism>
<keyword evidence="4" id="KW-1185">Reference proteome</keyword>
<feature type="binding site" evidence="1">
    <location>
        <position position="182"/>
    </location>
    <ligand>
        <name>Mn(2+)</name>
        <dbReference type="ChEBI" id="CHEBI:29035"/>
        <label>2</label>
    </ligand>
</feature>
<dbReference type="PANTHER" id="PTHR11014:SF63">
    <property type="entry name" value="METALLOPEPTIDASE, PUTATIVE (AFU_ORTHOLOGUE AFUA_6G09600)-RELATED"/>
    <property type="match status" value="1"/>
</dbReference>
<dbReference type="NCBIfam" id="TIGR01891">
    <property type="entry name" value="amidohydrolases"/>
    <property type="match status" value="1"/>
</dbReference>
<dbReference type="AlphaFoldDB" id="A0A6G9YMU6"/>
<proteinExistence type="predicted"/>
<feature type="binding site" evidence="1">
    <location>
        <position position="119"/>
    </location>
    <ligand>
        <name>Mn(2+)</name>
        <dbReference type="ChEBI" id="CHEBI:29035"/>
        <label>2</label>
    </ligand>
</feature>